<keyword evidence="2" id="KW-1185">Reference proteome</keyword>
<dbReference type="Proteomes" id="UP000008913">
    <property type="component" value="Segment"/>
</dbReference>
<organism evidence="1 2">
    <name type="scientific">Ralstonia phage RSB2</name>
    <dbReference type="NCBI Taxonomy" id="913183"/>
    <lineage>
        <taxon>Viruses</taxon>
        <taxon>Duplodnaviria</taxon>
        <taxon>Heunggongvirae</taxon>
        <taxon>Uroviricota</taxon>
        <taxon>Caudoviricetes</taxon>
        <taxon>Autographivirales</taxon>
        <taxon>Autotranscriptaviridae</taxon>
        <taxon>Kelmasvirus</taxon>
        <taxon>Kelmasvirus RSB2</taxon>
    </lineage>
</organism>
<proteinExistence type="predicted"/>
<dbReference type="GeneID" id="18559189"/>
<dbReference type="EMBL" id="AB597179">
    <property type="protein sequence ID" value="BAJ51840.1"/>
    <property type="molecule type" value="Genomic_DNA"/>
</dbReference>
<dbReference type="RefSeq" id="YP_009017773.1">
    <property type="nucleotide sequence ID" value="NC_023736.1"/>
</dbReference>
<name>E5RV32_9CAUD</name>
<protein>
    <submittedName>
        <fullName evidence="1">Uncharacterized protein ORF52</fullName>
    </submittedName>
</protein>
<dbReference type="KEGG" id="vg:18559189"/>
<evidence type="ECO:0000313" key="2">
    <source>
        <dbReference type="Proteomes" id="UP000008913"/>
    </source>
</evidence>
<sequence length="50" mass="4875">MDKLKAVALTVVKARSFWALVAVVAAGLGFTAVPAGTLEAVGCALAGGCV</sequence>
<evidence type="ECO:0000313" key="1">
    <source>
        <dbReference type="EMBL" id="BAJ51840.1"/>
    </source>
</evidence>
<accession>E5RV32</accession>
<gene>
    <name evidence="1" type="primary">ORF52</name>
</gene>
<reference evidence="1 2" key="1">
    <citation type="submission" date="2010-10" db="EMBL/GenBank/DDBJ databases">
        <title>Genomic analysis of Ralstonia solanacearum phages RSB2 and RSB3.</title>
        <authorList>
            <person name="Kawasaki T."/>
            <person name="Ishikawa H."/>
            <person name="Shimizu M."/>
            <person name="Omoto W."/>
            <person name="Fujie M."/>
            <person name="Yamada T."/>
        </authorList>
    </citation>
    <scope>NUCLEOTIDE SEQUENCE [LARGE SCALE GENOMIC DNA]</scope>
    <source>
        <strain evidence="1">RSB2</strain>
    </source>
</reference>